<dbReference type="RefSeq" id="WP_162663158.1">
    <property type="nucleotide sequence ID" value="NZ_CP048020.1"/>
</dbReference>
<gene>
    <name evidence="1" type="ORF">GWP43_04890</name>
</gene>
<dbReference type="KEGG" id="trz:GWP43_04890"/>
<name>A0A6P1XZF3_9SPIR</name>
<evidence type="ECO:0000313" key="1">
    <source>
        <dbReference type="EMBL" id="QHX42898.1"/>
    </source>
</evidence>
<accession>A0A6P1XZF3</accession>
<dbReference type="Proteomes" id="UP000464374">
    <property type="component" value="Chromosome"/>
</dbReference>
<protein>
    <submittedName>
        <fullName evidence="1">Uncharacterized protein</fullName>
    </submittedName>
</protein>
<evidence type="ECO:0000313" key="2">
    <source>
        <dbReference type="Proteomes" id="UP000464374"/>
    </source>
</evidence>
<proteinExistence type="predicted"/>
<dbReference type="EMBL" id="CP048020">
    <property type="protein sequence ID" value="QHX42898.1"/>
    <property type="molecule type" value="Genomic_DNA"/>
</dbReference>
<organism evidence="1 2">
    <name type="scientific">Treponema vincentii</name>
    <dbReference type="NCBI Taxonomy" id="69710"/>
    <lineage>
        <taxon>Bacteria</taxon>
        <taxon>Pseudomonadati</taxon>
        <taxon>Spirochaetota</taxon>
        <taxon>Spirochaetia</taxon>
        <taxon>Spirochaetales</taxon>
        <taxon>Treponemataceae</taxon>
        <taxon>Treponema</taxon>
    </lineage>
</organism>
<sequence>MFEKIKSFFNKKRREHGIEAAIAEAIKAPENEAERLAIATCDWVELLWNGTKQKFLIHKTNFQELLTCGSFPNILYKFIDGIAEAAGAKEAVSEVDFKKMKEEEDEFLVELAKKSMVTPTYQECYDAILKIRGISGSAFNDVIPKDFLNDLFLLYLTDWEKDVKKNLVAFNLPASEESQNTTNASPAATLKA</sequence>
<dbReference type="AlphaFoldDB" id="A0A6P1XZF3"/>
<reference evidence="1 2" key="1">
    <citation type="submission" date="2020-01" db="EMBL/GenBank/DDBJ databases">
        <title>Complete genome sequence of a human oral phylogroup 1 Treponema sp. strain ATCC 700766, originally isolated from periodontitis dental plaque.</title>
        <authorList>
            <person name="Chan Y."/>
            <person name="Huo Y.-B."/>
            <person name="Yu X.-L."/>
            <person name="Zeng H."/>
            <person name="Leung W.-K."/>
            <person name="Watt R.M."/>
        </authorList>
    </citation>
    <scope>NUCLEOTIDE SEQUENCE [LARGE SCALE GENOMIC DNA]</scope>
    <source>
        <strain evidence="1 2">OMZ 804</strain>
    </source>
</reference>